<name>A0A510WCR3_ENTTH</name>
<keyword evidence="4 5" id="KW-0804">Transcription</keyword>
<dbReference type="AlphaFoldDB" id="A0A510WCR3"/>
<evidence type="ECO:0000313" key="8">
    <source>
        <dbReference type="EMBL" id="GEK36737.1"/>
    </source>
</evidence>
<dbReference type="PANTHER" id="PTHR34824">
    <property type="entry name" value="HEAT-INDUCIBLE TRANSCRIPTION REPRESSOR HRCA"/>
    <property type="match status" value="1"/>
</dbReference>
<keyword evidence="3 5" id="KW-0346">Stress response</keyword>
<feature type="domain" description="Heat-inducible transcription repressor HrcA C-terminal" evidence="6">
    <location>
        <begin position="104"/>
        <end position="320"/>
    </location>
</feature>
<dbReference type="Gene3D" id="3.30.450.40">
    <property type="match status" value="1"/>
</dbReference>
<dbReference type="GO" id="GO:0045892">
    <property type="term" value="P:negative regulation of DNA-templated transcription"/>
    <property type="evidence" value="ECO:0007669"/>
    <property type="project" value="UniProtKB-UniRule"/>
</dbReference>
<dbReference type="InterPro" id="IPR005104">
    <property type="entry name" value="WHTH_HrcA_DNA-bd"/>
</dbReference>
<evidence type="ECO:0000256" key="2">
    <source>
        <dbReference type="ARBA" id="ARBA00023015"/>
    </source>
</evidence>
<dbReference type="OrthoDB" id="9783139at2"/>
<sequence length="347" mass="39220">MLTQRQNDILRLIIQNYTSSGVPVGSKTLMAEGIEASSATIRNDMKALEEDGLLLKTHSSSGRIPSAAGYRYYVDHLLKPTRVTNDDLQVIRQSLGKEFHEINEIIRQSAEILSELTSYTTFSLGPEVKDRRLTGFRIVPLNHRQIIAIVVTDKGNVESQVFTLPANLGSQDLEKMVRLVNDRLVGDPLMTVYQKLRTEIPMILHKYFQSTEGISYLFDAVLGQVFEDKIYVSGQMNLLDYEPHQDLNQFKSMFSLMRDSDELTQMIVPMDSNIHIKIGSELGNDLLQNMSMIQASYEIDGHGRGTIALLGPTSMPYSRMFGLVDVYRKELANRLADYYRLLDLSGS</sequence>
<comment type="similarity">
    <text evidence="5">Belongs to the HrcA family.</text>
</comment>
<dbReference type="Gene3D" id="1.10.10.10">
    <property type="entry name" value="Winged helix-like DNA-binding domain superfamily/Winged helix DNA-binding domain"/>
    <property type="match status" value="1"/>
</dbReference>
<comment type="caution">
    <text evidence="8">The sequence shown here is derived from an EMBL/GenBank/DDBJ whole genome shotgun (WGS) entry which is preliminary data.</text>
</comment>
<evidence type="ECO:0000256" key="4">
    <source>
        <dbReference type="ARBA" id="ARBA00023163"/>
    </source>
</evidence>
<dbReference type="HAMAP" id="MF_00081">
    <property type="entry name" value="HrcA"/>
    <property type="match status" value="1"/>
</dbReference>
<dbReference type="SUPFAM" id="SSF46785">
    <property type="entry name" value="Winged helix' DNA-binding domain"/>
    <property type="match status" value="1"/>
</dbReference>
<dbReference type="GO" id="GO:0003677">
    <property type="term" value="F:DNA binding"/>
    <property type="evidence" value="ECO:0007669"/>
    <property type="project" value="InterPro"/>
</dbReference>
<evidence type="ECO:0000256" key="3">
    <source>
        <dbReference type="ARBA" id="ARBA00023016"/>
    </source>
</evidence>
<dbReference type="InterPro" id="IPR002571">
    <property type="entry name" value="HrcA"/>
</dbReference>
<proteinExistence type="inferred from homology"/>
<comment type="function">
    <text evidence="5">Negative regulator of class I heat shock genes (grpE-dnaK-dnaJ and groELS operons). Prevents heat-shock induction of these operons.</text>
</comment>
<protein>
    <recommendedName>
        <fullName evidence="5">Heat-inducible transcription repressor HrcA</fullName>
    </recommendedName>
</protein>
<dbReference type="Pfam" id="PF03444">
    <property type="entry name" value="WHD_HrcA"/>
    <property type="match status" value="1"/>
</dbReference>
<dbReference type="NCBIfam" id="TIGR00331">
    <property type="entry name" value="hrcA"/>
    <property type="match status" value="1"/>
</dbReference>
<evidence type="ECO:0000313" key="9">
    <source>
        <dbReference type="Proteomes" id="UP000321361"/>
    </source>
</evidence>
<dbReference type="SUPFAM" id="SSF55781">
    <property type="entry name" value="GAF domain-like"/>
    <property type="match status" value="1"/>
</dbReference>
<dbReference type="InterPro" id="IPR021153">
    <property type="entry name" value="HrcA_C"/>
</dbReference>
<keyword evidence="1 5" id="KW-0678">Repressor</keyword>
<dbReference type="EMBL" id="BJUG01000004">
    <property type="protein sequence ID" value="GEK36737.1"/>
    <property type="molecule type" value="Genomic_DNA"/>
</dbReference>
<evidence type="ECO:0000256" key="5">
    <source>
        <dbReference type="HAMAP-Rule" id="MF_00081"/>
    </source>
</evidence>
<dbReference type="Gene3D" id="3.30.390.60">
    <property type="entry name" value="Heat-inducible transcription repressor hrca homolog, domain 3"/>
    <property type="match status" value="1"/>
</dbReference>
<dbReference type="Pfam" id="PF01628">
    <property type="entry name" value="HrcA"/>
    <property type="match status" value="1"/>
</dbReference>
<evidence type="ECO:0000259" key="6">
    <source>
        <dbReference type="Pfam" id="PF01628"/>
    </source>
</evidence>
<dbReference type="RefSeq" id="WP_071868499.1">
    <property type="nucleotide sequence ID" value="NZ_BJUG01000004.1"/>
</dbReference>
<dbReference type="Proteomes" id="UP000321361">
    <property type="component" value="Unassembled WGS sequence"/>
</dbReference>
<keyword evidence="2 5" id="KW-0805">Transcription regulation</keyword>
<dbReference type="InterPro" id="IPR023120">
    <property type="entry name" value="WHTH_transcript_rep_HrcA_IDD"/>
</dbReference>
<dbReference type="PIRSF" id="PIRSF005485">
    <property type="entry name" value="HrcA"/>
    <property type="match status" value="1"/>
</dbReference>
<gene>
    <name evidence="5 8" type="primary">hrcA</name>
    <name evidence="8" type="ORF">ETH01_10240</name>
</gene>
<dbReference type="InterPro" id="IPR029016">
    <property type="entry name" value="GAF-like_dom_sf"/>
</dbReference>
<dbReference type="PANTHER" id="PTHR34824:SF1">
    <property type="entry name" value="HEAT-INDUCIBLE TRANSCRIPTION REPRESSOR HRCA"/>
    <property type="match status" value="1"/>
</dbReference>
<organism evidence="8 9">
    <name type="scientific">Enterococcus thailandicus</name>
    <dbReference type="NCBI Taxonomy" id="417368"/>
    <lineage>
        <taxon>Bacteria</taxon>
        <taxon>Bacillati</taxon>
        <taxon>Bacillota</taxon>
        <taxon>Bacilli</taxon>
        <taxon>Lactobacillales</taxon>
        <taxon>Enterococcaceae</taxon>
        <taxon>Enterococcus</taxon>
    </lineage>
</organism>
<dbReference type="InterPro" id="IPR036388">
    <property type="entry name" value="WH-like_DNA-bd_sf"/>
</dbReference>
<reference evidence="8 9" key="1">
    <citation type="submission" date="2019-07" db="EMBL/GenBank/DDBJ databases">
        <title>Whole genome shotgun sequence of Enterococcus thailandicus NBRC 101867.</title>
        <authorList>
            <person name="Hosoyama A."/>
            <person name="Uohara A."/>
            <person name="Ohji S."/>
            <person name="Ichikawa N."/>
        </authorList>
    </citation>
    <scope>NUCLEOTIDE SEQUENCE [LARGE SCALE GENOMIC DNA]</scope>
    <source>
        <strain evidence="8 9">NBRC 101867</strain>
    </source>
</reference>
<evidence type="ECO:0000256" key="1">
    <source>
        <dbReference type="ARBA" id="ARBA00022491"/>
    </source>
</evidence>
<feature type="domain" description="Winged helix-turn-helix transcription repressor HrcA DNA-binding" evidence="7">
    <location>
        <begin position="1"/>
        <end position="54"/>
    </location>
</feature>
<dbReference type="InterPro" id="IPR036390">
    <property type="entry name" value="WH_DNA-bd_sf"/>
</dbReference>
<accession>A0A510WCR3</accession>
<evidence type="ECO:0000259" key="7">
    <source>
        <dbReference type="Pfam" id="PF03444"/>
    </source>
</evidence>